<sequence length="60" mass="6156">MEHDNEALAGRAIAPATAPGAAGAQASTSGPWVLVHCGPYGVRPRRVAGRFASGGQDRER</sequence>
<dbReference type="EMBL" id="QNRK01000004">
    <property type="protein sequence ID" value="RBP16875.1"/>
    <property type="molecule type" value="Genomic_DNA"/>
</dbReference>
<organism evidence="2 3">
    <name type="scientific">Roseiarcus fermentans</name>
    <dbReference type="NCBI Taxonomy" id="1473586"/>
    <lineage>
        <taxon>Bacteria</taxon>
        <taxon>Pseudomonadati</taxon>
        <taxon>Pseudomonadota</taxon>
        <taxon>Alphaproteobacteria</taxon>
        <taxon>Hyphomicrobiales</taxon>
        <taxon>Roseiarcaceae</taxon>
        <taxon>Roseiarcus</taxon>
    </lineage>
</organism>
<accession>A0A366FT14</accession>
<evidence type="ECO:0000313" key="2">
    <source>
        <dbReference type="EMBL" id="RBP16875.1"/>
    </source>
</evidence>
<comment type="caution">
    <text evidence="2">The sequence shown here is derived from an EMBL/GenBank/DDBJ whole genome shotgun (WGS) entry which is preliminary data.</text>
</comment>
<proteinExistence type="predicted"/>
<reference evidence="2 3" key="1">
    <citation type="submission" date="2018-06" db="EMBL/GenBank/DDBJ databases">
        <title>Genomic Encyclopedia of Type Strains, Phase IV (KMG-IV): sequencing the most valuable type-strain genomes for metagenomic binning, comparative biology and taxonomic classification.</title>
        <authorList>
            <person name="Goeker M."/>
        </authorList>
    </citation>
    <scope>NUCLEOTIDE SEQUENCE [LARGE SCALE GENOMIC DNA]</scope>
    <source>
        <strain evidence="2 3">DSM 24875</strain>
    </source>
</reference>
<name>A0A366FT14_9HYPH</name>
<evidence type="ECO:0000256" key="1">
    <source>
        <dbReference type="SAM" id="MobiDB-lite"/>
    </source>
</evidence>
<feature type="region of interest" description="Disordered" evidence="1">
    <location>
        <begin position="1"/>
        <end position="29"/>
    </location>
</feature>
<keyword evidence="3" id="KW-1185">Reference proteome</keyword>
<dbReference type="RefSeq" id="WP_113888108.1">
    <property type="nucleotide sequence ID" value="NZ_QNRK01000004.1"/>
</dbReference>
<gene>
    <name evidence="2" type="ORF">DFR50_104153</name>
</gene>
<dbReference type="AlphaFoldDB" id="A0A366FT14"/>
<dbReference type="Proteomes" id="UP000253529">
    <property type="component" value="Unassembled WGS sequence"/>
</dbReference>
<feature type="compositionally biased region" description="Low complexity" evidence="1">
    <location>
        <begin position="7"/>
        <end position="29"/>
    </location>
</feature>
<protein>
    <submittedName>
        <fullName evidence="2">Uncharacterized protein</fullName>
    </submittedName>
</protein>
<evidence type="ECO:0000313" key="3">
    <source>
        <dbReference type="Proteomes" id="UP000253529"/>
    </source>
</evidence>